<dbReference type="Proteomes" id="UP000070255">
    <property type="component" value="Unassembled WGS sequence"/>
</dbReference>
<dbReference type="EMBL" id="LNJQ01000004">
    <property type="protein sequence ID" value="KWZ37534.1"/>
    <property type="molecule type" value="Genomic_DNA"/>
</dbReference>
<name>A0ABR5T5X8_9BURK</name>
<evidence type="ECO:0000313" key="3">
    <source>
        <dbReference type="Proteomes" id="UP000070255"/>
    </source>
</evidence>
<proteinExistence type="predicted"/>
<sequence length="65" mass="7511">MTWVKRRRFAAAPTRGHADTPCAGTRRRKHAARDARAARRAVIVLPRQFRPDRIDLHQWSRPVAA</sequence>
<evidence type="ECO:0000256" key="1">
    <source>
        <dbReference type="SAM" id="MobiDB-lite"/>
    </source>
</evidence>
<organism evidence="2 3">
    <name type="scientific">Burkholderia savannae</name>
    <dbReference type="NCBI Taxonomy" id="1637837"/>
    <lineage>
        <taxon>Bacteria</taxon>
        <taxon>Pseudomonadati</taxon>
        <taxon>Pseudomonadota</taxon>
        <taxon>Betaproteobacteria</taxon>
        <taxon>Burkholderiales</taxon>
        <taxon>Burkholderiaceae</taxon>
        <taxon>Burkholderia</taxon>
        <taxon>pseudomallei group</taxon>
    </lineage>
</organism>
<feature type="region of interest" description="Disordered" evidence="1">
    <location>
        <begin position="1"/>
        <end position="35"/>
    </location>
</feature>
<accession>A0ABR5T5X8</accession>
<gene>
    <name evidence="2" type="ORF">WS72_21430</name>
</gene>
<evidence type="ECO:0000313" key="2">
    <source>
        <dbReference type="EMBL" id="KWZ37534.1"/>
    </source>
</evidence>
<protein>
    <submittedName>
        <fullName evidence="2">Uncharacterized protein</fullName>
    </submittedName>
</protein>
<keyword evidence="3" id="KW-1185">Reference proteome</keyword>
<comment type="caution">
    <text evidence="2">The sequence shown here is derived from an EMBL/GenBank/DDBJ whole genome shotgun (WGS) entry which is preliminary data.</text>
</comment>
<reference evidence="2 3" key="1">
    <citation type="submission" date="2015-11" db="EMBL/GenBank/DDBJ databases">
        <authorList>
            <person name="Sahl J."/>
            <person name="Wagner D."/>
            <person name="Keim P."/>
        </authorList>
    </citation>
    <scope>NUCLEOTIDE SEQUENCE [LARGE SCALE GENOMIC DNA]</scope>
    <source>
        <strain evidence="2 3">BDU18</strain>
    </source>
</reference>